<feature type="domain" description="Phosphoribosyltransferase" evidence="6">
    <location>
        <begin position="59"/>
        <end position="207"/>
    </location>
</feature>
<dbReference type="SUPFAM" id="SSF53271">
    <property type="entry name" value="PRTase-like"/>
    <property type="match status" value="1"/>
</dbReference>
<evidence type="ECO:0000313" key="9">
    <source>
        <dbReference type="Proteomes" id="UP000238356"/>
    </source>
</evidence>
<dbReference type="GO" id="GO:0006355">
    <property type="term" value="P:regulation of DNA-templated transcription"/>
    <property type="evidence" value="ECO:0007669"/>
    <property type="project" value="UniProtKB-UniRule"/>
</dbReference>
<evidence type="ECO:0000313" key="8">
    <source>
        <dbReference type="EMBL" id="PSR63639.1"/>
    </source>
</evidence>
<dbReference type="EMBL" id="PSZD01000023">
    <property type="protein sequence ID" value="PPJ23660.1"/>
    <property type="molecule type" value="Genomic_DNA"/>
</dbReference>
<dbReference type="NCBIfam" id="NF003549">
    <property type="entry name" value="PRK05205.1-5"/>
    <property type="match status" value="1"/>
</dbReference>
<keyword evidence="4 7" id="KW-0808">Transferase</keyword>
<keyword evidence="4 7" id="KW-0328">Glycosyltransferase</keyword>
<dbReference type="InterPro" id="IPR029057">
    <property type="entry name" value="PRTase-like"/>
</dbReference>
<dbReference type="Proteomes" id="UP000238356">
    <property type="component" value="Unassembled WGS sequence"/>
</dbReference>
<dbReference type="Gene3D" id="3.40.50.2020">
    <property type="match status" value="1"/>
</dbReference>
<gene>
    <name evidence="4" type="primary">pyrR</name>
    <name evidence="7" type="ORF">C5F51_27910</name>
    <name evidence="8" type="ORF">C8259_12575</name>
</gene>
<reference evidence="9 10" key="1">
    <citation type="submission" date="2018-02" db="EMBL/GenBank/DDBJ databases">
        <title>8 Nocardia nova and 1 Nocardia cyriacigeorgica strain used for evolution to TMP-SMX.</title>
        <authorList>
            <person name="Mehta H."/>
            <person name="Weng J."/>
            <person name="Shamoo Y."/>
        </authorList>
    </citation>
    <scope>NUCLEOTIDE SEQUENCE [LARGE SCALE GENOMIC DNA]</scope>
    <source>
        <strain evidence="8 10">ATCC 33727</strain>
        <strain evidence="7 9">BAA2227</strain>
    </source>
</reference>
<comment type="caution">
    <text evidence="7">The sequence shown here is derived from an EMBL/GenBank/DDBJ whole genome shotgun (WGS) entry which is preliminary data.</text>
</comment>
<dbReference type="InterPro" id="IPR000836">
    <property type="entry name" value="PRTase_dom"/>
</dbReference>
<dbReference type="Proteomes" id="UP000241647">
    <property type="component" value="Unassembled WGS sequence"/>
</dbReference>
<evidence type="ECO:0000256" key="3">
    <source>
        <dbReference type="ARBA" id="ARBA00023163"/>
    </source>
</evidence>
<feature type="short sequence motif" description="PRPP-binding" evidence="4">
    <location>
        <begin position="156"/>
        <end position="168"/>
    </location>
</feature>
<dbReference type="CDD" id="cd06223">
    <property type="entry name" value="PRTases_typeI"/>
    <property type="match status" value="1"/>
</dbReference>
<keyword evidence="9" id="KW-1185">Reference proteome</keyword>
<dbReference type="GO" id="GO:0004845">
    <property type="term" value="F:uracil phosphoribosyltransferase activity"/>
    <property type="evidence" value="ECO:0007669"/>
    <property type="project" value="UniProtKB-UniRule"/>
</dbReference>
<dbReference type="PANTHER" id="PTHR11608">
    <property type="entry name" value="BIFUNCTIONAL PROTEIN PYRR"/>
    <property type="match status" value="1"/>
</dbReference>
<feature type="compositionally biased region" description="Basic and acidic residues" evidence="5">
    <location>
        <begin position="22"/>
        <end position="36"/>
    </location>
</feature>
<keyword evidence="3 4" id="KW-0804">Transcription</keyword>
<evidence type="ECO:0000256" key="2">
    <source>
        <dbReference type="ARBA" id="ARBA00023015"/>
    </source>
</evidence>
<evidence type="ECO:0000256" key="1">
    <source>
        <dbReference type="ARBA" id="ARBA00005565"/>
    </source>
</evidence>
<dbReference type="AlphaFoldDB" id="A0A2S5ZZB5"/>
<evidence type="ECO:0000256" key="5">
    <source>
        <dbReference type="SAM" id="MobiDB-lite"/>
    </source>
</evidence>
<dbReference type="EMBL" id="PYHS01000005">
    <property type="protein sequence ID" value="PSR63639.1"/>
    <property type="molecule type" value="Genomic_DNA"/>
</dbReference>
<dbReference type="Pfam" id="PF00156">
    <property type="entry name" value="Pribosyltran"/>
    <property type="match status" value="1"/>
</dbReference>
<sequence>MEKTSFNGPSGEAGKEVGMAVPEERGGRVAPEERAARSSAAEYSQRHDPEWVRAGRELLSASDVGRTIARMAHQIIEKTALDSSDPEAPRVVLIGIPTRGTTLAARLTDRIEEFSGVRPALGSLDITLYRDDLRNRPHRPLERTSVPEGGIDDALVVLVDDVLFSGRSVRSALDGLRDLGRPRAVQLAVLVDRGHRELPIRADYVGKNVPTSRSEDVSVLLSEHDGHDGVYLHQGDER</sequence>
<evidence type="ECO:0000256" key="4">
    <source>
        <dbReference type="HAMAP-Rule" id="MF_01219"/>
    </source>
</evidence>
<accession>A0A2S5ZZB5</accession>
<dbReference type="NCBIfam" id="NF003547">
    <property type="entry name" value="PRK05205.1-3"/>
    <property type="match status" value="1"/>
</dbReference>
<dbReference type="FunFam" id="3.40.50.2020:FF:000020">
    <property type="entry name" value="Bifunctional protein PyrR"/>
    <property type="match status" value="1"/>
</dbReference>
<comment type="function">
    <text evidence="4">Regulates the transcription of the pyrimidine nucleotide (pyr) operon in response to exogenous pyrimidines.</text>
</comment>
<proteinExistence type="inferred from homology"/>
<feature type="region of interest" description="Disordered" evidence="5">
    <location>
        <begin position="1"/>
        <end position="43"/>
    </location>
</feature>
<comment type="similarity">
    <text evidence="1 4">Belongs to the purine/pyrimidine phosphoribosyltransferase family. PyrR subfamily.</text>
</comment>
<evidence type="ECO:0000313" key="7">
    <source>
        <dbReference type="EMBL" id="PPJ23660.1"/>
    </source>
</evidence>
<dbReference type="InterPro" id="IPR023050">
    <property type="entry name" value="PyrR"/>
</dbReference>
<keyword evidence="2 4" id="KW-0805">Transcription regulation</keyword>
<comment type="function">
    <text evidence="4">Also displays a weak uracil phosphoribosyltransferase activity which is not physiologically significant.</text>
</comment>
<protein>
    <recommendedName>
        <fullName evidence="4">Bifunctional protein PyrR</fullName>
    </recommendedName>
    <domain>
        <recommendedName>
            <fullName evidence="4">Pyrimidine operon regulatory protein</fullName>
        </recommendedName>
    </domain>
    <domain>
        <recommendedName>
            <fullName evidence="4">Uracil phosphoribosyltransferase</fullName>
            <shortName evidence="4">UPRTase</shortName>
            <ecNumber evidence="4">2.4.2.9</ecNumber>
        </recommendedName>
    </domain>
</protein>
<organism evidence="7 9">
    <name type="scientific">Nocardia nova</name>
    <dbReference type="NCBI Taxonomy" id="37330"/>
    <lineage>
        <taxon>Bacteria</taxon>
        <taxon>Bacillati</taxon>
        <taxon>Actinomycetota</taxon>
        <taxon>Actinomycetes</taxon>
        <taxon>Mycobacteriales</taxon>
        <taxon>Nocardiaceae</taxon>
        <taxon>Nocardia</taxon>
    </lineage>
</organism>
<dbReference type="InterPro" id="IPR050137">
    <property type="entry name" value="PyrR_bifunctional"/>
</dbReference>
<name>A0A2S5ZZB5_9NOCA</name>
<evidence type="ECO:0000259" key="6">
    <source>
        <dbReference type="Pfam" id="PF00156"/>
    </source>
</evidence>
<evidence type="ECO:0000313" key="10">
    <source>
        <dbReference type="Proteomes" id="UP000241647"/>
    </source>
</evidence>
<dbReference type="HAMAP" id="MF_01219">
    <property type="entry name" value="PyrR"/>
    <property type="match status" value="1"/>
</dbReference>
<dbReference type="EC" id="2.4.2.9" evidence="4"/>
<dbReference type="PANTHER" id="PTHR11608:SF0">
    <property type="entry name" value="BIFUNCTIONAL PROTEIN PYRR"/>
    <property type="match status" value="1"/>
</dbReference>
<comment type="catalytic activity">
    <reaction evidence="4">
        <text>UMP + diphosphate = 5-phospho-alpha-D-ribose 1-diphosphate + uracil</text>
        <dbReference type="Rhea" id="RHEA:13017"/>
        <dbReference type="ChEBI" id="CHEBI:17568"/>
        <dbReference type="ChEBI" id="CHEBI:33019"/>
        <dbReference type="ChEBI" id="CHEBI:57865"/>
        <dbReference type="ChEBI" id="CHEBI:58017"/>
        <dbReference type="EC" id="2.4.2.9"/>
    </reaction>
</comment>